<sequence length="85" mass="9370">MSNGVKTCLVKPTETAELNKGELRDPRLMSERPAWDLSRPSEHGCHERTSAIYGASGGRPVFISRTQMDFGSPFHMEGCSLSLDT</sequence>
<dbReference type="AlphaFoldDB" id="G3GW24"/>
<name>G3GW24_CRIGR</name>
<organism evidence="1 2">
    <name type="scientific">Cricetulus griseus</name>
    <name type="common">Chinese hamster</name>
    <name type="synonym">Cricetulus barabensis griseus</name>
    <dbReference type="NCBI Taxonomy" id="10029"/>
    <lineage>
        <taxon>Eukaryota</taxon>
        <taxon>Metazoa</taxon>
        <taxon>Chordata</taxon>
        <taxon>Craniata</taxon>
        <taxon>Vertebrata</taxon>
        <taxon>Euteleostomi</taxon>
        <taxon>Mammalia</taxon>
        <taxon>Eutheria</taxon>
        <taxon>Euarchontoglires</taxon>
        <taxon>Glires</taxon>
        <taxon>Rodentia</taxon>
        <taxon>Myomorpha</taxon>
        <taxon>Muroidea</taxon>
        <taxon>Cricetidae</taxon>
        <taxon>Cricetinae</taxon>
        <taxon>Cricetulus</taxon>
    </lineage>
</organism>
<protein>
    <submittedName>
        <fullName evidence="1">Uncharacterized protein</fullName>
    </submittedName>
</protein>
<evidence type="ECO:0000313" key="2">
    <source>
        <dbReference type="Proteomes" id="UP000001075"/>
    </source>
</evidence>
<accession>G3GW24</accession>
<dbReference type="EMBL" id="JH000046">
    <property type="protein sequence ID" value="EGW00981.1"/>
    <property type="molecule type" value="Genomic_DNA"/>
</dbReference>
<gene>
    <name evidence="1" type="ORF">I79_001935</name>
</gene>
<dbReference type="InParanoid" id="G3GW24"/>
<reference evidence="2" key="1">
    <citation type="journal article" date="2011" name="Nat. Biotechnol.">
        <title>The genomic sequence of the Chinese hamster ovary (CHO)-K1 cell line.</title>
        <authorList>
            <person name="Xu X."/>
            <person name="Nagarajan H."/>
            <person name="Lewis N.E."/>
            <person name="Pan S."/>
            <person name="Cai Z."/>
            <person name="Liu X."/>
            <person name="Chen W."/>
            <person name="Xie M."/>
            <person name="Wang W."/>
            <person name="Hammond S."/>
            <person name="Andersen M.R."/>
            <person name="Neff N."/>
            <person name="Passarelli B."/>
            <person name="Koh W."/>
            <person name="Fan H.C."/>
            <person name="Wang J."/>
            <person name="Gui Y."/>
            <person name="Lee K.H."/>
            <person name="Betenbaugh M.J."/>
            <person name="Quake S.R."/>
            <person name="Famili I."/>
            <person name="Palsson B.O."/>
            <person name="Wang J."/>
        </authorList>
    </citation>
    <scope>NUCLEOTIDE SEQUENCE [LARGE SCALE GENOMIC DNA]</scope>
    <source>
        <strain evidence="2">CHO K1 cell line</strain>
    </source>
</reference>
<proteinExistence type="predicted"/>
<dbReference type="Proteomes" id="UP000001075">
    <property type="component" value="Unassembled WGS sequence"/>
</dbReference>
<evidence type="ECO:0000313" key="1">
    <source>
        <dbReference type="EMBL" id="EGW00981.1"/>
    </source>
</evidence>